<dbReference type="SUPFAM" id="SSF56436">
    <property type="entry name" value="C-type lectin-like"/>
    <property type="match status" value="1"/>
</dbReference>
<dbReference type="PANTHER" id="PTHR23150:SF36">
    <property type="entry name" value="HERCYNINE OXYGENASE"/>
    <property type="match status" value="1"/>
</dbReference>
<evidence type="ECO:0000313" key="6">
    <source>
        <dbReference type="EMBL" id="MBF5057579.1"/>
    </source>
</evidence>
<evidence type="ECO:0000256" key="2">
    <source>
        <dbReference type="ARBA" id="ARBA00023004"/>
    </source>
</evidence>
<dbReference type="InterPro" id="IPR042095">
    <property type="entry name" value="SUMF_sf"/>
</dbReference>
<dbReference type="InterPro" id="IPR024775">
    <property type="entry name" value="DinB-like"/>
</dbReference>
<feature type="domain" description="Sulfatase-modifying factor enzyme-like" evidence="4">
    <location>
        <begin position="343"/>
        <end position="418"/>
    </location>
</feature>
<dbReference type="Pfam" id="PF12867">
    <property type="entry name" value="DinB_2"/>
    <property type="match status" value="1"/>
</dbReference>
<sequence length="433" mass="49435">MSQPDSQPRNPGLAERLADTRRFSETLCAPLSVEDMGLQACPEVSPPRWHLAHTTWFFETFILKPRCPDYPPFDERFEYLFNSYYNGIGAQYPRPRRHLLSRPDTATVYRWRAQVDEALQELLARDDDPALLALVALGIEHERQHQELLLTDIKHSFSYNPLWPVYQARNDEDARAPDFAWLNYEGGLVEIGARPGDGFHFDNETPRHRQWLEPFALASRPGTCAEYLAFIEDGGYRRPELWLSDGWDWVRQAGAEAPLYWFLDGGAPEYYTLAGRRPIQLHEPVAHLNYYEADAFARWCGKRLPTEAEWEHAAARLPVAGGFVDNHRFHPSVARAGAPDTPAQMFGDVWEWTASAYLPYPGFAPEEGAVGEYNGKFMSNQMVLRGGSCASSRDHLRASYRNFFYPHLRWQFSGVRLAQSMEAPRGPSPTAIA</sequence>
<dbReference type="InterPro" id="IPR016187">
    <property type="entry name" value="CTDL_fold"/>
</dbReference>
<feature type="domain" description="Sulfatase-modifying factor enzyme-like" evidence="4">
    <location>
        <begin position="181"/>
        <end position="315"/>
    </location>
</feature>
<dbReference type="PANTHER" id="PTHR23150">
    <property type="entry name" value="SULFATASE MODIFYING FACTOR 1, 2"/>
    <property type="match status" value="1"/>
</dbReference>
<evidence type="ECO:0000259" key="4">
    <source>
        <dbReference type="Pfam" id="PF03781"/>
    </source>
</evidence>
<dbReference type="EMBL" id="ARXX01000050">
    <property type="protein sequence ID" value="MBF5057579.1"/>
    <property type="molecule type" value="Genomic_DNA"/>
</dbReference>
<protein>
    <recommendedName>
        <fullName evidence="8">Ergothioneine biosynthesis protein EgtB</fullName>
    </recommendedName>
</protein>
<keyword evidence="7" id="KW-1185">Reference proteome</keyword>
<dbReference type="InterPro" id="IPR051043">
    <property type="entry name" value="Sulfatase_Mod_Factor_Kinase"/>
</dbReference>
<evidence type="ECO:0000256" key="1">
    <source>
        <dbReference type="ARBA" id="ARBA00023002"/>
    </source>
</evidence>
<accession>A0ABS0AUD2</accession>
<organism evidence="6 7">
    <name type="scientific">Alloalcanivorax profundimaris</name>
    <dbReference type="NCBI Taxonomy" id="2735259"/>
    <lineage>
        <taxon>Bacteria</taxon>
        <taxon>Pseudomonadati</taxon>
        <taxon>Pseudomonadota</taxon>
        <taxon>Gammaproteobacteria</taxon>
        <taxon>Oceanospirillales</taxon>
        <taxon>Alcanivoracaceae</taxon>
        <taxon>Alloalcanivorax</taxon>
    </lineage>
</organism>
<dbReference type="NCBIfam" id="TIGR03440">
    <property type="entry name" value="egtB_TIGR03440"/>
    <property type="match status" value="1"/>
</dbReference>
<proteinExistence type="predicted"/>
<dbReference type="SUPFAM" id="SSF109854">
    <property type="entry name" value="DinB/YfiT-like putative metalloenzymes"/>
    <property type="match status" value="1"/>
</dbReference>
<comment type="caution">
    <text evidence="6">The sequence shown here is derived from an EMBL/GenBank/DDBJ whole genome shotgun (WGS) entry which is preliminary data.</text>
</comment>
<comment type="pathway">
    <text evidence="3">Amino-acid biosynthesis; ergothioneine biosynthesis.</text>
</comment>
<keyword evidence="2" id="KW-0408">Iron</keyword>
<evidence type="ECO:0000256" key="3">
    <source>
        <dbReference type="ARBA" id="ARBA00037882"/>
    </source>
</evidence>
<dbReference type="Gene3D" id="3.90.1580.10">
    <property type="entry name" value="paralog of FGE (formylglycine-generating enzyme)"/>
    <property type="match status" value="2"/>
</dbReference>
<evidence type="ECO:0000259" key="5">
    <source>
        <dbReference type="Pfam" id="PF12867"/>
    </source>
</evidence>
<dbReference type="InterPro" id="IPR017806">
    <property type="entry name" value="EgtB"/>
</dbReference>
<dbReference type="Proteomes" id="UP000662703">
    <property type="component" value="Unassembled WGS sequence"/>
</dbReference>
<gene>
    <name evidence="6" type="ORF">Y5W_02873</name>
</gene>
<evidence type="ECO:0000313" key="7">
    <source>
        <dbReference type="Proteomes" id="UP000662703"/>
    </source>
</evidence>
<dbReference type="Pfam" id="PF03781">
    <property type="entry name" value="FGE-sulfatase"/>
    <property type="match status" value="2"/>
</dbReference>
<dbReference type="RefSeq" id="WP_194865769.1">
    <property type="nucleotide sequence ID" value="NZ_ARXX01000050.1"/>
</dbReference>
<evidence type="ECO:0008006" key="8">
    <source>
        <dbReference type="Google" id="ProtNLM"/>
    </source>
</evidence>
<dbReference type="InterPro" id="IPR005532">
    <property type="entry name" value="SUMF_dom"/>
</dbReference>
<keyword evidence="1" id="KW-0560">Oxidoreductase</keyword>
<reference evidence="6 7" key="1">
    <citation type="submission" date="2012-09" db="EMBL/GenBank/DDBJ databases">
        <title>Genome Sequence of alkane-degrading Bacterium Alcanivorax sp. 521-1.</title>
        <authorList>
            <person name="Lai Q."/>
            <person name="Shao Z."/>
        </authorList>
    </citation>
    <scope>NUCLEOTIDE SEQUENCE [LARGE SCALE GENOMIC DNA]</scope>
    <source>
        <strain evidence="6 7">521-1</strain>
    </source>
</reference>
<feature type="domain" description="DinB-like" evidence="5">
    <location>
        <begin position="17"/>
        <end position="148"/>
    </location>
</feature>
<dbReference type="InterPro" id="IPR034660">
    <property type="entry name" value="DinB/YfiT-like"/>
</dbReference>
<name>A0ABS0AUD2_9GAMM</name>